<proteinExistence type="predicted"/>
<dbReference type="EMBL" id="JABEZW010000006">
    <property type="protein sequence ID" value="MBA0767030.1"/>
    <property type="molecule type" value="Genomic_DNA"/>
</dbReference>
<evidence type="ECO:0000313" key="2">
    <source>
        <dbReference type="EMBL" id="MBA0767030.1"/>
    </source>
</evidence>
<gene>
    <name evidence="2" type="ORF">Gotri_016004</name>
</gene>
<accession>A0A7J9E208</accession>
<evidence type="ECO:0000256" key="1">
    <source>
        <dbReference type="SAM" id="Phobius"/>
    </source>
</evidence>
<keyword evidence="1" id="KW-1133">Transmembrane helix</keyword>
<protein>
    <submittedName>
        <fullName evidence="2">Uncharacterized protein</fullName>
    </submittedName>
</protein>
<evidence type="ECO:0000313" key="3">
    <source>
        <dbReference type="Proteomes" id="UP000593568"/>
    </source>
</evidence>
<feature type="non-terminal residue" evidence="2">
    <location>
        <position position="63"/>
    </location>
</feature>
<keyword evidence="3" id="KW-1185">Reference proteome</keyword>
<comment type="caution">
    <text evidence="2">The sequence shown here is derived from an EMBL/GenBank/DDBJ whole genome shotgun (WGS) entry which is preliminary data.</text>
</comment>
<keyword evidence="1" id="KW-0472">Membrane</keyword>
<organism evidence="2 3">
    <name type="scientific">Gossypium trilobum</name>
    <dbReference type="NCBI Taxonomy" id="34281"/>
    <lineage>
        <taxon>Eukaryota</taxon>
        <taxon>Viridiplantae</taxon>
        <taxon>Streptophyta</taxon>
        <taxon>Embryophyta</taxon>
        <taxon>Tracheophyta</taxon>
        <taxon>Spermatophyta</taxon>
        <taxon>Magnoliopsida</taxon>
        <taxon>eudicotyledons</taxon>
        <taxon>Gunneridae</taxon>
        <taxon>Pentapetalae</taxon>
        <taxon>rosids</taxon>
        <taxon>malvids</taxon>
        <taxon>Malvales</taxon>
        <taxon>Malvaceae</taxon>
        <taxon>Malvoideae</taxon>
        <taxon>Gossypium</taxon>
    </lineage>
</organism>
<name>A0A7J9E208_9ROSI</name>
<keyword evidence="1" id="KW-0812">Transmembrane</keyword>
<sequence>MINYFFQISFATSSVGKVDSFLTKVFKFYLDILTLPLFGVSLLIPQGSLVYWVTNSSFSVIQV</sequence>
<feature type="transmembrane region" description="Helical" evidence="1">
    <location>
        <begin position="28"/>
        <end position="53"/>
    </location>
</feature>
<dbReference type="Proteomes" id="UP000593568">
    <property type="component" value="Unassembled WGS sequence"/>
</dbReference>
<reference evidence="2 3" key="1">
    <citation type="journal article" date="2019" name="Genome Biol. Evol.">
        <title>Insights into the evolution of the New World diploid cottons (Gossypium, subgenus Houzingenia) based on genome sequencing.</title>
        <authorList>
            <person name="Grover C.E."/>
            <person name="Arick M.A. 2nd"/>
            <person name="Thrash A."/>
            <person name="Conover J.L."/>
            <person name="Sanders W.S."/>
            <person name="Peterson D.G."/>
            <person name="Frelichowski J.E."/>
            <person name="Scheffler J.A."/>
            <person name="Scheffler B.E."/>
            <person name="Wendel J.F."/>
        </authorList>
    </citation>
    <scope>NUCLEOTIDE SEQUENCE [LARGE SCALE GENOMIC DNA]</scope>
    <source>
        <strain evidence="2">8</strain>
        <tissue evidence="2">Leaf</tissue>
    </source>
</reference>
<dbReference type="AlphaFoldDB" id="A0A7J9E208"/>